<dbReference type="Gene3D" id="3.80.10.10">
    <property type="entry name" value="Ribonuclease Inhibitor"/>
    <property type="match status" value="1"/>
</dbReference>
<evidence type="ECO:0000313" key="2">
    <source>
        <dbReference type="Proteomes" id="UP000717328"/>
    </source>
</evidence>
<dbReference type="EMBL" id="JABCKI010001582">
    <property type="protein sequence ID" value="KAG5649114.1"/>
    <property type="molecule type" value="Genomic_DNA"/>
</dbReference>
<keyword evidence="2" id="KW-1185">Reference proteome</keyword>
<organism evidence="1 2">
    <name type="scientific">Sphagnurus paluster</name>
    <dbReference type="NCBI Taxonomy" id="117069"/>
    <lineage>
        <taxon>Eukaryota</taxon>
        <taxon>Fungi</taxon>
        <taxon>Dikarya</taxon>
        <taxon>Basidiomycota</taxon>
        <taxon>Agaricomycotina</taxon>
        <taxon>Agaricomycetes</taxon>
        <taxon>Agaricomycetidae</taxon>
        <taxon>Agaricales</taxon>
        <taxon>Tricholomatineae</taxon>
        <taxon>Lyophyllaceae</taxon>
        <taxon>Sphagnurus</taxon>
    </lineage>
</organism>
<dbReference type="InterPro" id="IPR032675">
    <property type="entry name" value="LRR_dom_sf"/>
</dbReference>
<accession>A0A9P7GGC0</accession>
<gene>
    <name evidence="1" type="ORF">H0H81_006177</name>
</gene>
<name>A0A9P7GGC0_9AGAR</name>
<reference evidence="1" key="1">
    <citation type="submission" date="2021-02" db="EMBL/GenBank/DDBJ databases">
        <authorList>
            <person name="Nieuwenhuis M."/>
            <person name="Van De Peppel L.J.J."/>
        </authorList>
    </citation>
    <scope>NUCLEOTIDE SEQUENCE</scope>
    <source>
        <strain evidence="1">D49</strain>
    </source>
</reference>
<dbReference type="SUPFAM" id="SSF52047">
    <property type="entry name" value="RNI-like"/>
    <property type="match status" value="1"/>
</dbReference>
<dbReference type="Proteomes" id="UP000717328">
    <property type="component" value="Unassembled WGS sequence"/>
</dbReference>
<dbReference type="OrthoDB" id="3256367at2759"/>
<sequence>MSKLELTPPHLRFIRHLFISTHSNGEVTDQEPRKLSNGLESTAVIRILTLAAPTLETLSFVSTSPAVSTSSISRLFRTSFPRLRELSISGFYPFPSSPGKMPLLERLHLHGNRNPHGLLQLGGLDNACPSLTHLRVSGLSMAVSFSMELQDAFNGMENSPFPSKLPPRIRHVVVEPAHPLPLSGKPAALHVRDQLMMEQLTDLKSPEGLKFSFLPRAVNQSIPESFKKDWLARLCGAEACWMTS</sequence>
<reference evidence="1" key="2">
    <citation type="submission" date="2021-10" db="EMBL/GenBank/DDBJ databases">
        <title>Phylogenomics reveals ancestral predisposition of the termite-cultivated fungus Termitomyces towards a domesticated lifestyle.</title>
        <authorList>
            <person name="Auxier B."/>
            <person name="Grum-Grzhimaylo A."/>
            <person name="Cardenas M.E."/>
            <person name="Lodge J.D."/>
            <person name="Laessoe T."/>
            <person name="Pedersen O."/>
            <person name="Smith M.E."/>
            <person name="Kuyper T.W."/>
            <person name="Franco-Molano E.A."/>
            <person name="Baroni T.J."/>
            <person name="Aanen D.K."/>
        </authorList>
    </citation>
    <scope>NUCLEOTIDE SEQUENCE</scope>
    <source>
        <strain evidence="1">D49</strain>
    </source>
</reference>
<protein>
    <submittedName>
        <fullName evidence="1">Uncharacterized protein</fullName>
    </submittedName>
</protein>
<dbReference type="AlphaFoldDB" id="A0A9P7GGC0"/>
<evidence type="ECO:0000313" key="1">
    <source>
        <dbReference type="EMBL" id="KAG5649114.1"/>
    </source>
</evidence>
<proteinExistence type="predicted"/>
<comment type="caution">
    <text evidence="1">The sequence shown here is derived from an EMBL/GenBank/DDBJ whole genome shotgun (WGS) entry which is preliminary data.</text>
</comment>